<evidence type="ECO:0000313" key="9">
    <source>
        <dbReference type="Proteomes" id="UP001255185"/>
    </source>
</evidence>
<dbReference type="PROSITE" id="PS50113">
    <property type="entry name" value="PAC"/>
    <property type="match status" value="3"/>
</dbReference>
<feature type="domain" description="PAC" evidence="7">
    <location>
        <begin position="632"/>
        <end position="687"/>
    </location>
</feature>
<dbReference type="NCBIfam" id="TIGR00229">
    <property type="entry name" value="sensory_box"/>
    <property type="match status" value="2"/>
</dbReference>
<dbReference type="SUPFAM" id="SSF55785">
    <property type="entry name" value="PYP-like sensor domain (PAS domain)"/>
    <property type="match status" value="6"/>
</dbReference>
<dbReference type="Pfam" id="PF08448">
    <property type="entry name" value="PAS_4"/>
    <property type="match status" value="4"/>
</dbReference>
<organism evidence="8 9">
    <name type="scientific">Flavobacterium arsenatis</name>
    <dbReference type="NCBI Taxonomy" id="1484332"/>
    <lineage>
        <taxon>Bacteria</taxon>
        <taxon>Pseudomonadati</taxon>
        <taxon>Bacteroidota</taxon>
        <taxon>Flavobacteriia</taxon>
        <taxon>Flavobacteriales</taxon>
        <taxon>Flavobacteriaceae</taxon>
        <taxon>Flavobacterium</taxon>
    </lineage>
</organism>
<feature type="domain" description="PAC" evidence="7">
    <location>
        <begin position="503"/>
        <end position="556"/>
    </location>
</feature>
<evidence type="ECO:0000256" key="5">
    <source>
        <dbReference type="ARBA" id="ARBA00022777"/>
    </source>
</evidence>
<dbReference type="InterPro" id="IPR000700">
    <property type="entry name" value="PAS-assoc_C"/>
</dbReference>
<dbReference type="PROSITE" id="PS50109">
    <property type="entry name" value="HIS_KIN"/>
    <property type="match status" value="1"/>
</dbReference>
<feature type="domain" description="PAC" evidence="7">
    <location>
        <begin position="759"/>
        <end position="811"/>
    </location>
</feature>
<dbReference type="Gene3D" id="1.10.287.130">
    <property type="match status" value="1"/>
</dbReference>
<keyword evidence="3" id="KW-0597">Phosphoprotein</keyword>
<feature type="domain" description="Histidine kinase" evidence="6">
    <location>
        <begin position="833"/>
        <end position="1051"/>
    </location>
</feature>
<dbReference type="PANTHER" id="PTHR43304:SF1">
    <property type="entry name" value="PAC DOMAIN-CONTAINING PROTEIN"/>
    <property type="match status" value="1"/>
</dbReference>
<dbReference type="InterPro" id="IPR013656">
    <property type="entry name" value="PAS_4"/>
</dbReference>
<dbReference type="PRINTS" id="PR00344">
    <property type="entry name" value="BCTRLSENSOR"/>
</dbReference>
<evidence type="ECO:0000313" key="8">
    <source>
        <dbReference type="EMBL" id="MDR6967986.1"/>
    </source>
</evidence>
<proteinExistence type="predicted"/>
<dbReference type="EC" id="2.7.13.3" evidence="2"/>
<reference evidence="8 9" key="1">
    <citation type="submission" date="2023-07" db="EMBL/GenBank/DDBJ databases">
        <title>Sorghum-associated microbial communities from plants grown in Nebraska, USA.</title>
        <authorList>
            <person name="Schachtman D."/>
        </authorList>
    </citation>
    <scope>NUCLEOTIDE SEQUENCE [LARGE SCALE GENOMIC DNA]</scope>
    <source>
        <strain evidence="8 9">3773</strain>
    </source>
</reference>
<dbReference type="InterPro" id="IPR035965">
    <property type="entry name" value="PAS-like_dom_sf"/>
</dbReference>
<dbReference type="InterPro" id="IPR005467">
    <property type="entry name" value="His_kinase_dom"/>
</dbReference>
<dbReference type="SMART" id="SM00387">
    <property type="entry name" value="HATPase_c"/>
    <property type="match status" value="1"/>
</dbReference>
<comment type="catalytic activity">
    <reaction evidence="1">
        <text>ATP + protein L-histidine = ADP + protein N-phospho-L-histidine.</text>
        <dbReference type="EC" id="2.7.13.3"/>
    </reaction>
</comment>
<dbReference type="Gene3D" id="3.30.450.20">
    <property type="entry name" value="PAS domain"/>
    <property type="match status" value="6"/>
</dbReference>
<dbReference type="Pfam" id="PF08447">
    <property type="entry name" value="PAS_3"/>
    <property type="match status" value="1"/>
</dbReference>
<protein>
    <recommendedName>
        <fullName evidence="2">histidine kinase</fullName>
        <ecNumber evidence="2">2.7.13.3</ecNumber>
    </recommendedName>
</protein>
<keyword evidence="5" id="KW-0418">Kinase</keyword>
<dbReference type="InterPro" id="IPR000014">
    <property type="entry name" value="PAS"/>
</dbReference>
<evidence type="ECO:0000259" key="6">
    <source>
        <dbReference type="PROSITE" id="PS50109"/>
    </source>
</evidence>
<evidence type="ECO:0000259" key="7">
    <source>
        <dbReference type="PROSITE" id="PS50113"/>
    </source>
</evidence>
<dbReference type="Pfam" id="PF02518">
    <property type="entry name" value="HATPase_c"/>
    <property type="match status" value="1"/>
</dbReference>
<dbReference type="InterPro" id="IPR013655">
    <property type="entry name" value="PAS_fold_3"/>
</dbReference>
<dbReference type="EMBL" id="JAVDVI010000007">
    <property type="protein sequence ID" value="MDR6967986.1"/>
    <property type="molecule type" value="Genomic_DNA"/>
</dbReference>
<keyword evidence="9" id="KW-1185">Reference proteome</keyword>
<evidence type="ECO:0000256" key="4">
    <source>
        <dbReference type="ARBA" id="ARBA00022679"/>
    </source>
</evidence>
<gene>
    <name evidence="8" type="ORF">J2X31_002000</name>
</gene>
<dbReference type="SMART" id="SM00086">
    <property type="entry name" value="PAC"/>
    <property type="match status" value="4"/>
</dbReference>
<dbReference type="Gene3D" id="3.30.565.10">
    <property type="entry name" value="Histidine kinase-like ATPase, C-terminal domain"/>
    <property type="match status" value="1"/>
</dbReference>
<dbReference type="SUPFAM" id="SSF47384">
    <property type="entry name" value="Homodimeric domain of signal transducing histidine kinase"/>
    <property type="match status" value="1"/>
</dbReference>
<dbReference type="InterPro" id="IPR036097">
    <property type="entry name" value="HisK_dim/P_sf"/>
</dbReference>
<dbReference type="InterPro" id="IPR036890">
    <property type="entry name" value="HATPase_C_sf"/>
</dbReference>
<dbReference type="Gene3D" id="2.10.70.100">
    <property type="match status" value="1"/>
</dbReference>
<dbReference type="SMART" id="SM00091">
    <property type="entry name" value="PAS"/>
    <property type="match status" value="6"/>
</dbReference>
<dbReference type="CDD" id="cd00130">
    <property type="entry name" value="PAS"/>
    <property type="match status" value="1"/>
</dbReference>
<dbReference type="Proteomes" id="UP001255185">
    <property type="component" value="Unassembled WGS sequence"/>
</dbReference>
<name>A0ABU1TPW1_9FLAO</name>
<dbReference type="InterPro" id="IPR003661">
    <property type="entry name" value="HisK_dim/P_dom"/>
</dbReference>
<evidence type="ECO:0000256" key="1">
    <source>
        <dbReference type="ARBA" id="ARBA00000085"/>
    </source>
</evidence>
<keyword evidence="4" id="KW-0808">Transferase</keyword>
<dbReference type="InterPro" id="IPR003594">
    <property type="entry name" value="HATPase_dom"/>
</dbReference>
<dbReference type="InterPro" id="IPR001610">
    <property type="entry name" value="PAC"/>
</dbReference>
<dbReference type="PANTHER" id="PTHR43304">
    <property type="entry name" value="PHYTOCHROME-LIKE PROTEIN CPH1"/>
    <property type="match status" value="1"/>
</dbReference>
<comment type="caution">
    <text evidence="8">The sequence shown here is derived from an EMBL/GenBank/DDBJ whole genome shotgun (WGS) entry which is preliminary data.</text>
</comment>
<dbReference type="InterPro" id="IPR004358">
    <property type="entry name" value="Sig_transdc_His_kin-like_C"/>
</dbReference>
<sequence>MKTSDFLSDGGEMGSIIRSHDWSSTSIGPIDSWPQSLLTTLSIILNSNFPMFLFWGDDCICFYNDAYRPSLGNDGKHPFAIGKSAEEVWPEIWNKIKPQIDEVMAGGKATWSEDQLLPIYRNGKLEDVYWTYSYSPVKIETGKVGGVFVACTETTDKVKNLQKLKDSENLLRFAVEATELGTWDYNPKTNTFFGNERLKDWFGLPPFAEIELTSAIDVMIDSDKERVTKAIKDALEYESGGNYDIEYTIVNPETKIKRVVRAKGKAWFDEAKTPYRFNGTLQDVTEQYRSRVELENSKNRLHLLIDESPVRIIFLTGKEMRIELANDVVLKNWNKDKSIIGKPLKEVIPELESQVFLQVLEEVYTTGNPVTMKGTPVKYNINGALTQYYYDLWYKPMLNNEGQVYGVLSTAVDVTEKIVAQQRIEQSQRKMRSVVESAPFPIGVYVGPEMRIQLVNQSIMDIWGKGNDIAGKLYSEVLPELENQKVFEQLKSVYDTGIAFHAKNTKINLIVNGKRKAYYFNYSFTPLFDAEGKVYGVMNTAADVTELNIAKHKLEKSEQNLRNVILQAPVAMCIFKGADFTVEIANDMMLDFWGTSSDKVLGKPIFEGLPEVKDQGFEDLLNKVYTTGETHRALEVPVTVPRDGSLETLYIDFVYEAFRDDHGNITGVMALVIDATEQVLNRKEIEEAQEKARLAIESADLGPYEVDMNTNEINTSVRFNEIWGIKGEVTRQKLIDFIHPDDLHIREMAHADSLKTGNLHYETRIIKPDNSVHWVKIKGKIIHDENNLPVTLLGVIQDITEQKRFAEELTRQVHERTIQLQRSNDDLLQFAHVASHDLKEPIRKIKIFTNMIESDYAEILPERGMTYLAKVQNATDRMFSMVEGVLAYSTINSAERPIENVNLNTAIDHIETDLEIIMSQKNAIIIREKLPKLQGASVLLYQLFYNLINNSLKFAKADVASVITISSSMIKKDKTDFIKIIVADNGIGIDPDYCHRIFDAFTRLNTKDKYEGTGLGLALCKKIVERHHGTIIAEGEIGKGATFMIELPVKQTQQIL</sequence>
<dbReference type="Pfam" id="PF00512">
    <property type="entry name" value="HisKA"/>
    <property type="match status" value="1"/>
</dbReference>
<dbReference type="InterPro" id="IPR052162">
    <property type="entry name" value="Sensor_kinase/Photoreceptor"/>
</dbReference>
<dbReference type="RefSeq" id="WP_310026380.1">
    <property type="nucleotide sequence ID" value="NZ_JAVDVI010000007.1"/>
</dbReference>
<dbReference type="SMART" id="SM00388">
    <property type="entry name" value="HisKA"/>
    <property type="match status" value="1"/>
</dbReference>
<evidence type="ECO:0000256" key="3">
    <source>
        <dbReference type="ARBA" id="ARBA00022553"/>
    </source>
</evidence>
<dbReference type="SUPFAM" id="SSF55874">
    <property type="entry name" value="ATPase domain of HSP90 chaperone/DNA topoisomerase II/histidine kinase"/>
    <property type="match status" value="1"/>
</dbReference>
<accession>A0ABU1TPW1</accession>
<dbReference type="CDD" id="cd00082">
    <property type="entry name" value="HisKA"/>
    <property type="match status" value="1"/>
</dbReference>
<evidence type="ECO:0000256" key="2">
    <source>
        <dbReference type="ARBA" id="ARBA00012438"/>
    </source>
</evidence>